<evidence type="ECO:0000259" key="4">
    <source>
        <dbReference type="PROSITE" id="PS50118"/>
    </source>
</evidence>
<evidence type="ECO:0000256" key="1">
    <source>
        <dbReference type="ARBA" id="ARBA00023125"/>
    </source>
</evidence>
<dbReference type="GO" id="GO:0003677">
    <property type="term" value="F:DNA binding"/>
    <property type="evidence" value="ECO:0007669"/>
    <property type="project" value="UniProtKB-UniRule"/>
</dbReference>
<organism evidence="5 6">
    <name type="scientific">Scleroderma citrinum Foug A</name>
    <dbReference type="NCBI Taxonomy" id="1036808"/>
    <lineage>
        <taxon>Eukaryota</taxon>
        <taxon>Fungi</taxon>
        <taxon>Dikarya</taxon>
        <taxon>Basidiomycota</taxon>
        <taxon>Agaricomycotina</taxon>
        <taxon>Agaricomycetes</taxon>
        <taxon>Agaricomycetidae</taxon>
        <taxon>Boletales</taxon>
        <taxon>Sclerodermatineae</taxon>
        <taxon>Sclerodermataceae</taxon>
        <taxon>Scleroderma</taxon>
    </lineage>
</organism>
<dbReference type="AlphaFoldDB" id="A0A0C3DGX2"/>
<dbReference type="Proteomes" id="UP000053989">
    <property type="component" value="Unassembled WGS sequence"/>
</dbReference>
<keyword evidence="2" id="KW-0539">Nucleus</keyword>
<evidence type="ECO:0000313" key="6">
    <source>
        <dbReference type="Proteomes" id="UP000053989"/>
    </source>
</evidence>
<dbReference type="STRING" id="1036808.A0A0C3DGX2"/>
<reference evidence="5 6" key="1">
    <citation type="submission" date="2014-04" db="EMBL/GenBank/DDBJ databases">
        <authorList>
            <consortium name="DOE Joint Genome Institute"/>
            <person name="Kuo A."/>
            <person name="Kohler A."/>
            <person name="Nagy L.G."/>
            <person name="Floudas D."/>
            <person name="Copeland A."/>
            <person name="Barry K.W."/>
            <person name="Cichocki N."/>
            <person name="Veneault-Fourrey C."/>
            <person name="LaButti K."/>
            <person name="Lindquist E.A."/>
            <person name="Lipzen A."/>
            <person name="Lundell T."/>
            <person name="Morin E."/>
            <person name="Murat C."/>
            <person name="Sun H."/>
            <person name="Tunlid A."/>
            <person name="Henrissat B."/>
            <person name="Grigoriev I.V."/>
            <person name="Hibbett D.S."/>
            <person name="Martin F."/>
            <person name="Nordberg H.P."/>
            <person name="Cantor M.N."/>
            <person name="Hua S.X."/>
        </authorList>
    </citation>
    <scope>NUCLEOTIDE SEQUENCE [LARGE SCALE GENOMIC DNA]</scope>
    <source>
        <strain evidence="5 6">Foug A</strain>
    </source>
</reference>
<evidence type="ECO:0000256" key="2">
    <source>
        <dbReference type="PROSITE-ProRule" id="PRU00267"/>
    </source>
</evidence>
<evidence type="ECO:0000313" key="5">
    <source>
        <dbReference type="EMBL" id="KIM55341.1"/>
    </source>
</evidence>
<protein>
    <recommendedName>
        <fullName evidence="4">HMG box domain-containing protein</fullName>
    </recommendedName>
</protein>
<dbReference type="Pfam" id="PF09011">
    <property type="entry name" value="HMG_box_2"/>
    <property type="match status" value="1"/>
</dbReference>
<evidence type="ECO:0000256" key="3">
    <source>
        <dbReference type="SAM" id="MobiDB-lite"/>
    </source>
</evidence>
<dbReference type="PANTHER" id="PTHR48112">
    <property type="entry name" value="HIGH MOBILITY GROUP PROTEIN DSP1"/>
    <property type="match status" value="1"/>
</dbReference>
<dbReference type="PANTHER" id="PTHR48112:SF22">
    <property type="entry name" value="MITOCHONDRIAL TRANSCRIPTION FACTOR A, ISOFORM B"/>
    <property type="match status" value="1"/>
</dbReference>
<dbReference type="GO" id="GO:0005634">
    <property type="term" value="C:nucleus"/>
    <property type="evidence" value="ECO:0007669"/>
    <property type="project" value="UniProtKB-UniRule"/>
</dbReference>
<keyword evidence="6" id="KW-1185">Reference proteome</keyword>
<dbReference type="SMART" id="SM00398">
    <property type="entry name" value="HMG"/>
    <property type="match status" value="2"/>
</dbReference>
<sequence>MLSSHALRISLRSPSTRLVTPAALARRTFLTTALLQSPPAVKSVATKKKATITEKKKKQTPAKPAKKAEKPTKHAVDVSADDLPPKRPNSPYVIFFMKSTKDAFRKGLQKEGGVVVFAKRAGEAWAAMSTAEKQPYYDEFEVLKEQYLKAREQYFKNVDPKVLSAINKKRKERGLSRIRDPNREPQLPSPYLRFVSAFRSSPEGDAIMKDKSHPEHPVRRLGRTAGERWRSMSDDEKYPFVVAYNRDKEIAQANQKQAST</sequence>
<keyword evidence="1 2" id="KW-0238">DNA-binding</keyword>
<dbReference type="SUPFAM" id="SSF47095">
    <property type="entry name" value="HMG-box"/>
    <property type="match status" value="2"/>
</dbReference>
<dbReference type="EMBL" id="KN822136">
    <property type="protein sequence ID" value="KIM55341.1"/>
    <property type="molecule type" value="Genomic_DNA"/>
</dbReference>
<feature type="region of interest" description="Disordered" evidence="3">
    <location>
        <begin position="39"/>
        <end position="83"/>
    </location>
</feature>
<dbReference type="InParanoid" id="A0A0C3DGX2"/>
<reference evidence="6" key="2">
    <citation type="submission" date="2015-01" db="EMBL/GenBank/DDBJ databases">
        <title>Evolutionary Origins and Diversification of the Mycorrhizal Mutualists.</title>
        <authorList>
            <consortium name="DOE Joint Genome Institute"/>
            <consortium name="Mycorrhizal Genomics Consortium"/>
            <person name="Kohler A."/>
            <person name="Kuo A."/>
            <person name="Nagy L.G."/>
            <person name="Floudas D."/>
            <person name="Copeland A."/>
            <person name="Barry K.W."/>
            <person name="Cichocki N."/>
            <person name="Veneault-Fourrey C."/>
            <person name="LaButti K."/>
            <person name="Lindquist E.A."/>
            <person name="Lipzen A."/>
            <person name="Lundell T."/>
            <person name="Morin E."/>
            <person name="Murat C."/>
            <person name="Riley R."/>
            <person name="Ohm R."/>
            <person name="Sun H."/>
            <person name="Tunlid A."/>
            <person name="Henrissat B."/>
            <person name="Grigoriev I.V."/>
            <person name="Hibbett D.S."/>
            <person name="Martin F."/>
        </authorList>
    </citation>
    <scope>NUCLEOTIDE SEQUENCE [LARGE SCALE GENOMIC DNA]</scope>
    <source>
        <strain evidence="6">Foug A</strain>
    </source>
</reference>
<gene>
    <name evidence="5" type="ORF">SCLCIDRAFT_1221169</name>
</gene>
<accession>A0A0C3DGX2</accession>
<dbReference type="Gene3D" id="1.10.30.10">
    <property type="entry name" value="High mobility group box domain"/>
    <property type="match status" value="2"/>
</dbReference>
<dbReference type="InterPro" id="IPR050342">
    <property type="entry name" value="HMGB"/>
</dbReference>
<name>A0A0C3DGX2_9AGAM</name>
<feature type="compositionally biased region" description="Basic and acidic residues" evidence="3">
    <location>
        <begin position="206"/>
        <end position="218"/>
    </location>
</feature>
<feature type="compositionally biased region" description="Basic and acidic residues" evidence="3">
    <location>
        <begin position="66"/>
        <end position="76"/>
    </location>
</feature>
<feature type="DNA-binding region" description="HMG box" evidence="2">
    <location>
        <begin position="184"/>
        <end position="259"/>
    </location>
</feature>
<feature type="DNA-binding region" description="HMG box" evidence="2">
    <location>
        <begin position="85"/>
        <end position="155"/>
    </location>
</feature>
<feature type="region of interest" description="Disordered" evidence="3">
    <location>
        <begin position="203"/>
        <end position="228"/>
    </location>
</feature>
<feature type="domain" description="HMG box" evidence="4">
    <location>
        <begin position="85"/>
        <end position="155"/>
    </location>
</feature>
<dbReference type="Pfam" id="PF00505">
    <property type="entry name" value="HMG_box"/>
    <property type="match status" value="1"/>
</dbReference>
<dbReference type="PROSITE" id="PS50118">
    <property type="entry name" value="HMG_BOX_2"/>
    <property type="match status" value="2"/>
</dbReference>
<feature type="domain" description="HMG box" evidence="4">
    <location>
        <begin position="184"/>
        <end position="259"/>
    </location>
</feature>
<dbReference type="InterPro" id="IPR009071">
    <property type="entry name" value="HMG_box_dom"/>
</dbReference>
<proteinExistence type="predicted"/>
<dbReference type="InterPro" id="IPR036910">
    <property type="entry name" value="HMG_box_dom_sf"/>
</dbReference>
<dbReference type="OrthoDB" id="1919336at2759"/>
<dbReference type="HOGENOM" id="CLU_083681_0_0_1"/>
<feature type="compositionally biased region" description="Basic residues" evidence="3">
    <location>
        <begin position="45"/>
        <end position="60"/>
    </location>
</feature>